<keyword evidence="1" id="KW-1015">Disulfide bond</keyword>
<dbReference type="Gene3D" id="3.40.30.10">
    <property type="entry name" value="Glutaredoxin"/>
    <property type="match status" value="1"/>
</dbReference>
<evidence type="ECO:0008006" key="6">
    <source>
        <dbReference type="Google" id="ProtNLM"/>
    </source>
</evidence>
<dbReference type="KEGG" id="erx:ATZ35_15320"/>
<dbReference type="InterPro" id="IPR036249">
    <property type="entry name" value="Thioredoxin-like_sf"/>
</dbReference>
<dbReference type="EMBL" id="CP013655">
    <property type="protein sequence ID" value="ALS38845.1"/>
    <property type="molecule type" value="Genomic_DNA"/>
</dbReference>
<dbReference type="AlphaFoldDB" id="A0A0U2XNK6"/>
<evidence type="ECO:0000256" key="2">
    <source>
        <dbReference type="ARBA" id="ARBA00023284"/>
    </source>
</evidence>
<dbReference type="PANTHER" id="PTHR30041:SF8">
    <property type="entry name" value="PROTEIN YFFB"/>
    <property type="match status" value="1"/>
</dbReference>
<dbReference type="SUPFAM" id="SSF52833">
    <property type="entry name" value="Thioredoxin-like"/>
    <property type="match status" value="1"/>
</dbReference>
<evidence type="ECO:0000256" key="1">
    <source>
        <dbReference type="ARBA" id="ARBA00023157"/>
    </source>
</evidence>
<evidence type="ECO:0000313" key="4">
    <source>
        <dbReference type="EMBL" id="ALS38845.1"/>
    </source>
</evidence>
<organism evidence="4 5">
    <name type="scientific">Enterococcus rotai</name>
    <dbReference type="NCBI Taxonomy" id="118060"/>
    <lineage>
        <taxon>Bacteria</taxon>
        <taxon>Bacillati</taxon>
        <taxon>Bacillota</taxon>
        <taxon>Bacilli</taxon>
        <taxon>Lactobacillales</taxon>
        <taxon>Enterococcaceae</taxon>
        <taxon>Enterococcus</taxon>
    </lineage>
</organism>
<reference evidence="5" key="1">
    <citation type="submission" date="2015-12" db="EMBL/GenBank/DDBJ databases">
        <authorList>
            <person name="Lauer A."/>
            <person name="Humrighouse B."/>
            <person name="Loparev V."/>
            <person name="Shewmaker P.L."/>
            <person name="Whitney A.M."/>
            <person name="McLaughlin R.W."/>
        </authorList>
    </citation>
    <scope>NUCLEOTIDE SEQUENCE [LARGE SCALE GENOMIC DNA]</scope>
    <source>
        <strain evidence="5">LMG 26678</strain>
    </source>
</reference>
<dbReference type="InterPro" id="IPR006660">
    <property type="entry name" value="Arsenate_reductase-like"/>
</dbReference>
<dbReference type="PANTHER" id="PTHR30041">
    <property type="entry name" value="ARSENATE REDUCTASE"/>
    <property type="match status" value="1"/>
</dbReference>
<protein>
    <recommendedName>
        <fullName evidence="6">Arsenate reductase</fullName>
    </recommendedName>
</protein>
<name>A0A0U2XNK6_9ENTE</name>
<dbReference type="PROSITE" id="PS51353">
    <property type="entry name" value="ARSC"/>
    <property type="match status" value="1"/>
</dbReference>
<dbReference type="STRING" id="118060.ATZ35_15320"/>
<dbReference type="Proteomes" id="UP000067523">
    <property type="component" value="Chromosome"/>
</dbReference>
<dbReference type="Pfam" id="PF03960">
    <property type="entry name" value="ArsC"/>
    <property type="match status" value="1"/>
</dbReference>
<dbReference type="PROSITE" id="PS51354">
    <property type="entry name" value="GLUTAREDOXIN_2"/>
    <property type="match status" value="1"/>
</dbReference>
<dbReference type="RefSeq" id="WP_208930513.1">
    <property type="nucleotide sequence ID" value="NZ_CP013655.1"/>
</dbReference>
<evidence type="ECO:0000256" key="3">
    <source>
        <dbReference type="PROSITE-ProRule" id="PRU01282"/>
    </source>
</evidence>
<keyword evidence="5" id="KW-1185">Reference proteome</keyword>
<dbReference type="InterPro" id="IPR006504">
    <property type="entry name" value="Tscrpt_reg_Spx/MgsR"/>
</dbReference>
<accession>A0A0U2XNK6</accession>
<dbReference type="NCBIfam" id="TIGR01617">
    <property type="entry name" value="arsC_related"/>
    <property type="match status" value="1"/>
</dbReference>
<comment type="similarity">
    <text evidence="3">Belongs to the ArsC family.</text>
</comment>
<keyword evidence="2" id="KW-0676">Redox-active center</keyword>
<dbReference type="CDD" id="cd03036">
    <property type="entry name" value="ArsC_like"/>
    <property type="match status" value="1"/>
</dbReference>
<sequence length="118" mass="13785">MYTFFWYPKCSTCKKAKAWLDEHQVKYETIDMIENPPTAKQLASWMEQSDLPVRRFFNTSGIRYREQGLKDKVNDFSIKEASELLATDGMLIKRPIFVKGEQFLANGFKESDYKGAIQ</sequence>
<proteinExistence type="inferred from homology"/>
<evidence type="ECO:0000313" key="5">
    <source>
        <dbReference type="Proteomes" id="UP000067523"/>
    </source>
</evidence>
<gene>
    <name evidence="4" type="ORF">ATZ35_15320</name>
</gene>